<evidence type="ECO:0000313" key="3">
    <source>
        <dbReference type="Proteomes" id="UP000660611"/>
    </source>
</evidence>
<dbReference type="EMBL" id="BONQ01000004">
    <property type="protein sequence ID" value="GIG42192.1"/>
    <property type="molecule type" value="Genomic_DNA"/>
</dbReference>
<comment type="caution">
    <text evidence="2">The sequence shown here is derived from an EMBL/GenBank/DDBJ whole genome shotgun (WGS) entry which is preliminary data.</text>
</comment>
<evidence type="ECO:0000313" key="2">
    <source>
        <dbReference type="EMBL" id="GIG42192.1"/>
    </source>
</evidence>
<organism evidence="2 3">
    <name type="scientific">Dactylosporangium siamense</name>
    <dbReference type="NCBI Taxonomy" id="685454"/>
    <lineage>
        <taxon>Bacteria</taxon>
        <taxon>Bacillati</taxon>
        <taxon>Actinomycetota</taxon>
        <taxon>Actinomycetes</taxon>
        <taxon>Micromonosporales</taxon>
        <taxon>Micromonosporaceae</taxon>
        <taxon>Dactylosporangium</taxon>
    </lineage>
</organism>
<dbReference type="Proteomes" id="UP000660611">
    <property type="component" value="Unassembled WGS sequence"/>
</dbReference>
<dbReference type="AlphaFoldDB" id="A0A919U5D4"/>
<reference evidence="2" key="1">
    <citation type="submission" date="2021-01" db="EMBL/GenBank/DDBJ databases">
        <title>Whole genome shotgun sequence of Dactylosporangium siamense NBRC 106093.</title>
        <authorList>
            <person name="Komaki H."/>
            <person name="Tamura T."/>
        </authorList>
    </citation>
    <scope>NUCLEOTIDE SEQUENCE</scope>
    <source>
        <strain evidence="2">NBRC 106093</strain>
    </source>
</reference>
<keyword evidence="3" id="KW-1185">Reference proteome</keyword>
<name>A0A919U5D4_9ACTN</name>
<feature type="region of interest" description="Disordered" evidence="1">
    <location>
        <begin position="1"/>
        <end position="105"/>
    </location>
</feature>
<gene>
    <name evidence="2" type="ORF">Dsi01nite_002330</name>
</gene>
<sequence length="105" mass="10917">MAGSFKDRMVIPQPWRRGAGGGQSGPARPSGTFDPNRPGPATAGRRHGRDSGTAGPAIAGIQKRPGSAIAGIQKRPDRNGRYADTAGIRNGQDADTVGTRNGRNR</sequence>
<proteinExistence type="predicted"/>
<protein>
    <submittedName>
        <fullName evidence="2">Uncharacterized protein</fullName>
    </submittedName>
</protein>
<evidence type="ECO:0000256" key="1">
    <source>
        <dbReference type="SAM" id="MobiDB-lite"/>
    </source>
</evidence>
<accession>A0A919U5D4</accession>